<dbReference type="PANTHER" id="PTHR32182">
    <property type="entry name" value="DNA REPLICATION AND REPAIR PROTEIN RECF"/>
    <property type="match status" value="1"/>
</dbReference>
<dbReference type="InterPro" id="IPR027417">
    <property type="entry name" value="P-loop_NTPase"/>
</dbReference>
<dbReference type="EMBL" id="DUJP01000038">
    <property type="protein sequence ID" value="HII48009.1"/>
    <property type="molecule type" value="Genomic_DNA"/>
</dbReference>
<feature type="domain" description="Endonuclease GajA/Old nuclease/RecF-like AAA" evidence="1">
    <location>
        <begin position="10"/>
        <end position="52"/>
    </location>
</feature>
<dbReference type="RefSeq" id="WP_011007703.1">
    <property type="nucleotide sequence ID" value="NZ_DAIOPL010000058.1"/>
</dbReference>
<dbReference type="SUPFAM" id="SSF52540">
    <property type="entry name" value="P-loop containing nucleoside triphosphate hydrolases"/>
    <property type="match status" value="1"/>
</dbReference>
<accession>A0A832W5I3</accession>
<dbReference type="Proteomes" id="UP000651120">
    <property type="component" value="Unassembled WGS sequence"/>
</dbReference>
<dbReference type="AlphaFoldDB" id="A0A832W5I3"/>
<evidence type="ECO:0000313" key="2">
    <source>
        <dbReference type="EMBL" id="HII48009.1"/>
    </source>
</evidence>
<dbReference type="GeneID" id="1465467"/>
<evidence type="ECO:0000259" key="1">
    <source>
        <dbReference type="Pfam" id="PF13175"/>
    </source>
</evidence>
<proteinExistence type="predicted"/>
<evidence type="ECO:0000313" key="3">
    <source>
        <dbReference type="Proteomes" id="UP000651120"/>
    </source>
</evidence>
<dbReference type="GO" id="GO:0000731">
    <property type="term" value="P:DNA synthesis involved in DNA repair"/>
    <property type="evidence" value="ECO:0007669"/>
    <property type="project" value="TreeGrafter"/>
</dbReference>
<name>A0A832W5I3_9CREN</name>
<organism evidence="2 3">
    <name type="scientific">Pyrobaculum aerophilum</name>
    <dbReference type="NCBI Taxonomy" id="13773"/>
    <lineage>
        <taxon>Archaea</taxon>
        <taxon>Thermoproteota</taxon>
        <taxon>Thermoprotei</taxon>
        <taxon>Thermoproteales</taxon>
        <taxon>Thermoproteaceae</taxon>
        <taxon>Pyrobaculum</taxon>
    </lineage>
</organism>
<protein>
    <submittedName>
        <fullName evidence="2">AAA family ATPase</fullName>
    </submittedName>
</protein>
<reference evidence="2" key="1">
    <citation type="journal article" date="2020" name="bioRxiv">
        <title>A rank-normalized archaeal taxonomy based on genome phylogeny resolves widespread incomplete and uneven classifications.</title>
        <authorList>
            <person name="Rinke C."/>
            <person name="Chuvochina M."/>
            <person name="Mussig A.J."/>
            <person name="Chaumeil P.-A."/>
            <person name="Waite D.W."/>
            <person name="Whitman W.B."/>
            <person name="Parks D.H."/>
            <person name="Hugenholtz P."/>
        </authorList>
    </citation>
    <scope>NUCLEOTIDE SEQUENCE</scope>
    <source>
        <strain evidence="2">UBA8839</strain>
    </source>
</reference>
<dbReference type="Gene3D" id="3.40.50.300">
    <property type="entry name" value="P-loop containing nucleotide triphosphate hydrolases"/>
    <property type="match status" value="1"/>
</dbReference>
<dbReference type="PANTHER" id="PTHR32182:SF0">
    <property type="entry name" value="DNA REPLICATION AND REPAIR PROTEIN RECF"/>
    <property type="match status" value="1"/>
</dbReference>
<comment type="caution">
    <text evidence="2">The sequence shown here is derived from an EMBL/GenBank/DDBJ whole genome shotgun (WGS) entry which is preliminary data.</text>
</comment>
<sequence>MELYFYPETLLIENFKSIRRLELKLRPGVNLLVGPNASGKTNILEAIYSFHKALFPPGVAQNSILATLAYVLEGVRFVLHGRYVKTLGVWP</sequence>
<gene>
    <name evidence="2" type="ORF">HA333_11400</name>
</gene>
<dbReference type="Pfam" id="PF13175">
    <property type="entry name" value="AAA_15"/>
    <property type="match status" value="1"/>
</dbReference>
<dbReference type="GO" id="GO:0006302">
    <property type="term" value="P:double-strand break repair"/>
    <property type="evidence" value="ECO:0007669"/>
    <property type="project" value="TreeGrafter"/>
</dbReference>
<dbReference type="InterPro" id="IPR041685">
    <property type="entry name" value="AAA_GajA/Old/RecF-like"/>
</dbReference>